<evidence type="ECO:0000256" key="1">
    <source>
        <dbReference type="SAM" id="MobiDB-lite"/>
    </source>
</evidence>
<comment type="caution">
    <text evidence="2">The sequence shown here is derived from an EMBL/GenBank/DDBJ whole genome shotgun (WGS) entry which is preliminary data.</text>
</comment>
<organism evidence="2 3">
    <name type="scientific">Paraconexibacter algicola</name>
    <dbReference type="NCBI Taxonomy" id="2133960"/>
    <lineage>
        <taxon>Bacteria</taxon>
        <taxon>Bacillati</taxon>
        <taxon>Actinomycetota</taxon>
        <taxon>Thermoleophilia</taxon>
        <taxon>Solirubrobacterales</taxon>
        <taxon>Paraconexibacteraceae</taxon>
        <taxon>Paraconexibacter</taxon>
    </lineage>
</organism>
<dbReference type="EMBL" id="PYYB01000002">
    <property type="protein sequence ID" value="PTL56115.1"/>
    <property type="molecule type" value="Genomic_DNA"/>
</dbReference>
<feature type="region of interest" description="Disordered" evidence="1">
    <location>
        <begin position="34"/>
        <end position="128"/>
    </location>
</feature>
<dbReference type="OrthoDB" id="4332356at2"/>
<dbReference type="RefSeq" id="WP_107569834.1">
    <property type="nucleotide sequence ID" value="NZ_PYYB01000002.1"/>
</dbReference>
<proteinExistence type="predicted"/>
<feature type="compositionally biased region" description="Basic and acidic residues" evidence="1">
    <location>
        <begin position="36"/>
        <end position="45"/>
    </location>
</feature>
<evidence type="ECO:0000313" key="3">
    <source>
        <dbReference type="Proteomes" id="UP000240739"/>
    </source>
</evidence>
<keyword evidence="3" id="KW-1185">Reference proteome</keyword>
<gene>
    <name evidence="2" type="ORF">C7Y72_14065</name>
</gene>
<dbReference type="AlphaFoldDB" id="A0A2T4UED9"/>
<name>A0A2T4UED9_9ACTN</name>
<evidence type="ECO:0000313" key="2">
    <source>
        <dbReference type="EMBL" id="PTL56115.1"/>
    </source>
</evidence>
<sequence>MSLIRTVTAPARLALHVGHNVLRHALELAEVAAQRARPDQDRDAAVHVTPIRPQADRPTADRPAPAPTAAPTATPVAGPSGVAPSGTTTAPADTEQPEFQPPHVDDEREVVHSSADAGAEDEVGATLRVDEPWPGYTAMTVPDIADRLVLADTATLAAVQLYEQTHRARKGVLVAVDEQLERAAN</sequence>
<reference evidence="2 3" key="1">
    <citation type="submission" date="2018-03" db="EMBL/GenBank/DDBJ databases">
        <title>Aquarubrobacter algicola gen. nov., sp. nov., a novel actinobacterium isolated from shallow eutrophic lake during the end of cyanobacterial harmful algal blooms.</title>
        <authorList>
            <person name="Chun S.J."/>
        </authorList>
    </citation>
    <scope>NUCLEOTIDE SEQUENCE [LARGE SCALE GENOMIC DNA]</scope>
    <source>
        <strain evidence="2 3">Seoho-28</strain>
    </source>
</reference>
<protein>
    <submittedName>
        <fullName evidence="2">Uncharacterized protein</fullName>
    </submittedName>
</protein>
<feature type="compositionally biased region" description="Low complexity" evidence="1">
    <location>
        <begin position="61"/>
        <end position="75"/>
    </location>
</feature>
<dbReference type="Proteomes" id="UP000240739">
    <property type="component" value="Unassembled WGS sequence"/>
</dbReference>
<accession>A0A2T4UED9</accession>